<dbReference type="HOGENOM" id="CLU_2244688_0_0_9"/>
<gene>
    <name evidence="1" type="ORF">HMPREF9333_01909</name>
</gene>
<dbReference type="EMBL" id="ACZL01000032">
    <property type="protein sequence ID" value="EHI54897.1"/>
    <property type="molecule type" value="Genomic_DNA"/>
</dbReference>
<keyword evidence="2" id="KW-1185">Reference proteome</keyword>
<sequence length="115" mass="13843">MRESRGEFMYSFYLENRRKKGFAYIDYSEEKAIDNLCQKKNIPFIRQLWNKYYEDYTFGLKELEAAQKDMMAYLSTENWDISNKEEQEQMYLIYKLIAIVSYALFNKDCLVGSGD</sequence>
<name>G5GK19_9FIRM</name>
<dbReference type="eggNOG" id="ENOG503460R">
    <property type="taxonomic scope" value="Bacteria"/>
</dbReference>
<accession>G5GK19</accession>
<comment type="caution">
    <text evidence="1">The sequence shown here is derived from an EMBL/GenBank/DDBJ whole genome shotgun (WGS) entry which is preliminary data.</text>
</comment>
<dbReference type="AlphaFoldDB" id="G5GK19"/>
<dbReference type="Proteomes" id="UP000003011">
    <property type="component" value="Unassembled WGS sequence"/>
</dbReference>
<proteinExistence type="predicted"/>
<evidence type="ECO:0000313" key="1">
    <source>
        <dbReference type="EMBL" id="EHI54897.1"/>
    </source>
</evidence>
<protein>
    <submittedName>
        <fullName evidence="1">Uncharacterized protein</fullName>
    </submittedName>
</protein>
<reference evidence="1 2" key="1">
    <citation type="submission" date="2011-08" db="EMBL/GenBank/DDBJ databases">
        <title>The Genome Sequence of Johnsonella ignava ATCC 51276.</title>
        <authorList>
            <consortium name="The Broad Institute Genome Sequencing Platform"/>
            <person name="Earl A."/>
            <person name="Ward D."/>
            <person name="Feldgarden M."/>
            <person name="Gevers D."/>
            <person name="Izard J."/>
            <person name="Blanton J.M."/>
            <person name="Baranova O.V."/>
            <person name="Dewhirst F.E."/>
            <person name="Young S.K."/>
            <person name="Zeng Q."/>
            <person name="Gargeya S."/>
            <person name="Fitzgerald M."/>
            <person name="Haas B."/>
            <person name="Abouelleil A."/>
            <person name="Alvarado L."/>
            <person name="Arachchi H.M."/>
            <person name="Berlin A."/>
            <person name="Brown A."/>
            <person name="Chapman S.B."/>
            <person name="Chen Z."/>
            <person name="Dunbar C."/>
            <person name="Freedman E."/>
            <person name="Gearin G."/>
            <person name="Gellesch M."/>
            <person name="Goldberg J."/>
            <person name="Griggs A."/>
            <person name="Gujja S."/>
            <person name="Heiman D."/>
            <person name="Howarth C."/>
            <person name="Larson L."/>
            <person name="Lui A."/>
            <person name="MacDonald P.J.P."/>
            <person name="Montmayeur A."/>
            <person name="Murphy C."/>
            <person name="Neiman D."/>
            <person name="Pearson M."/>
            <person name="Priest M."/>
            <person name="Roberts A."/>
            <person name="Saif S."/>
            <person name="Shea T."/>
            <person name="Shenoy N."/>
            <person name="Sisk P."/>
            <person name="Stolte C."/>
            <person name="Sykes S."/>
            <person name="Wortman J."/>
            <person name="Nusbaum C."/>
            <person name="Birren B."/>
        </authorList>
    </citation>
    <scope>NUCLEOTIDE SEQUENCE [LARGE SCALE GENOMIC DNA]</scope>
    <source>
        <strain evidence="1 2">ATCC 51276</strain>
    </source>
</reference>
<organism evidence="1 2">
    <name type="scientific">Johnsonella ignava ATCC 51276</name>
    <dbReference type="NCBI Taxonomy" id="679200"/>
    <lineage>
        <taxon>Bacteria</taxon>
        <taxon>Bacillati</taxon>
        <taxon>Bacillota</taxon>
        <taxon>Clostridia</taxon>
        <taxon>Lachnospirales</taxon>
        <taxon>Lachnospiraceae</taxon>
        <taxon>Johnsonella</taxon>
    </lineage>
</organism>
<evidence type="ECO:0000313" key="2">
    <source>
        <dbReference type="Proteomes" id="UP000003011"/>
    </source>
</evidence>